<organism evidence="7">
    <name type="scientific">Noctiluca scintillans</name>
    <name type="common">Sea sparkle</name>
    <name type="synonym">Red tide dinoflagellate</name>
    <dbReference type="NCBI Taxonomy" id="2966"/>
    <lineage>
        <taxon>Eukaryota</taxon>
        <taxon>Sar</taxon>
        <taxon>Alveolata</taxon>
        <taxon>Dinophyceae</taxon>
        <taxon>Noctilucales</taxon>
        <taxon>Noctilucaceae</taxon>
        <taxon>Noctiluca</taxon>
    </lineage>
</organism>
<evidence type="ECO:0000256" key="5">
    <source>
        <dbReference type="ARBA" id="ARBA00023242"/>
    </source>
</evidence>
<evidence type="ECO:0000256" key="1">
    <source>
        <dbReference type="ARBA" id="ARBA00004123"/>
    </source>
</evidence>
<proteinExistence type="inferred from homology"/>
<reference evidence="7" key="1">
    <citation type="submission" date="2021-01" db="EMBL/GenBank/DDBJ databases">
        <authorList>
            <person name="Corre E."/>
            <person name="Pelletier E."/>
            <person name="Niang G."/>
            <person name="Scheremetjew M."/>
            <person name="Finn R."/>
            <person name="Kale V."/>
            <person name="Holt S."/>
            <person name="Cochrane G."/>
            <person name="Meng A."/>
            <person name="Brown T."/>
            <person name="Cohen L."/>
        </authorList>
    </citation>
    <scope>NUCLEOTIDE SEQUENCE</scope>
</reference>
<comment type="similarity">
    <text evidence="2">Belongs to the TRM6/GCD10 family.</text>
</comment>
<dbReference type="GO" id="GO:0030488">
    <property type="term" value="P:tRNA methylation"/>
    <property type="evidence" value="ECO:0007669"/>
    <property type="project" value="InterPro"/>
</dbReference>
<dbReference type="GO" id="GO:0005634">
    <property type="term" value="C:nucleus"/>
    <property type="evidence" value="ECO:0007669"/>
    <property type="project" value="UniProtKB-SubCell"/>
</dbReference>
<dbReference type="Pfam" id="PF04189">
    <property type="entry name" value="Gcd10p"/>
    <property type="match status" value="1"/>
</dbReference>
<evidence type="ECO:0000256" key="4">
    <source>
        <dbReference type="ARBA" id="ARBA00022694"/>
    </source>
</evidence>
<evidence type="ECO:0000256" key="6">
    <source>
        <dbReference type="ARBA" id="ARBA00032319"/>
    </source>
</evidence>
<evidence type="ECO:0000256" key="3">
    <source>
        <dbReference type="ARBA" id="ARBA00021704"/>
    </source>
</evidence>
<comment type="subcellular location">
    <subcellularLocation>
        <location evidence="1">Nucleus</location>
    </subcellularLocation>
</comment>
<name>A0A7S0ZPY2_NOCSC</name>
<dbReference type="PANTHER" id="PTHR12945:SF0">
    <property type="entry name" value="TRNA (ADENINE(58)-N(1))-METHYLTRANSFERASE NON-CATALYTIC SUBUNIT TRM6"/>
    <property type="match status" value="1"/>
</dbReference>
<dbReference type="GO" id="GO:0031515">
    <property type="term" value="C:tRNA (m1A) methyltransferase complex"/>
    <property type="evidence" value="ECO:0007669"/>
    <property type="project" value="InterPro"/>
</dbReference>
<dbReference type="PANTHER" id="PTHR12945">
    <property type="entry name" value="TRANSLATION INITIATION FACTOR EIF3-RELATED"/>
    <property type="match status" value="1"/>
</dbReference>
<dbReference type="AlphaFoldDB" id="A0A7S0ZPY2"/>
<dbReference type="SUPFAM" id="SSF53335">
    <property type="entry name" value="S-adenosyl-L-methionine-dependent methyltransferases"/>
    <property type="match status" value="1"/>
</dbReference>
<dbReference type="InterPro" id="IPR029063">
    <property type="entry name" value="SAM-dependent_MTases_sf"/>
</dbReference>
<dbReference type="Gene3D" id="3.40.50.150">
    <property type="entry name" value="Vaccinia Virus protein VP39"/>
    <property type="match status" value="1"/>
</dbReference>
<keyword evidence="4" id="KW-0819">tRNA processing</keyword>
<dbReference type="InterPro" id="IPR017423">
    <property type="entry name" value="TRM6"/>
</dbReference>
<accession>A0A7S0ZPY2</accession>
<evidence type="ECO:0000313" key="7">
    <source>
        <dbReference type="EMBL" id="CAD8828592.1"/>
    </source>
</evidence>
<keyword evidence="5" id="KW-0539">Nucleus</keyword>
<protein>
    <recommendedName>
        <fullName evidence="3">tRNA (adenine(58)-N(1))-methyltransferase non-catalytic subunit TRM6</fullName>
    </recommendedName>
    <alternativeName>
        <fullName evidence="6">tRNA(m1A58)-methyltransferase subunit TRM6</fullName>
    </alternativeName>
</protein>
<gene>
    <name evidence="7" type="ORF">NSCI0253_LOCUS2938</name>
</gene>
<sequence length="427" mass="46396">MVDVAPPPEGSGDVLVAGSRGAQEPIKPKSHVVLRDSQGGYKVFNLCDKEVKLKMGKYPPIPVDAVFNVPYGAALRVNEAGVWARARRGAVETSDETEVTEVAEDNRHIAMDSNAQKLSTHDISELREKCSGEEVVAAIASASTTFASRTKFSQEKFIARKRQKHVREVVALPPTAFELCEAYMQSGRQVICGLRFDYLSSLLCQANVQSGGRYLVLDCAAGLVTGAISQRLAGSGRVFRFWGKGYGSDKVFDEMDLGEAGKKVVTRLPLDLVTCADPLEHEWLRASGNAAPETRAVGVSREDRMQFRHAAVRDLLSGVDGVIVVAGEDEGDVSAEVLSSCMKYLAPGGRVVVFGPQLQPLATRQGEMRRSGDFVLVQMTQLFTREYQVLPQRTHPVMKQESRLIEGFLLAATKVQAAPGKGVLQCA</sequence>
<dbReference type="EMBL" id="HBFQ01004215">
    <property type="protein sequence ID" value="CAD8828592.1"/>
    <property type="molecule type" value="Transcribed_RNA"/>
</dbReference>
<evidence type="ECO:0000256" key="2">
    <source>
        <dbReference type="ARBA" id="ARBA00008320"/>
    </source>
</evidence>